<proteinExistence type="predicted"/>
<dbReference type="Pfam" id="PF07993">
    <property type="entry name" value="NAD_binding_4"/>
    <property type="match status" value="1"/>
</dbReference>
<dbReference type="CDD" id="cd05263">
    <property type="entry name" value="MupV_like_SDR_e"/>
    <property type="match status" value="1"/>
</dbReference>
<evidence type="ECO:0000313" key="3">
    <source>
        <dbReference type="Proteomes" id="UP001500945"/>
    </source>
</evidence>
<dbReference type="Proteomes" id="UP001500945">
    <property type="component" value="Unassembled WGS sequence"/>
</dbReference>
<dbReference type="PANTHER" id="PTHR43245">
    <property type="entry name" value="BIFUNCTIONAL POLYMYXIN RESISTANCE PROTEIN ARNA"/>
    <property type="match status" value="1"/>
</dbReference>
<accession>A0ABP8K419</accession>
<dbReference type="InterPro" id="IPR036291">
    <property type="entry name" value="NAD(P)-bd_dom_sf"/>
</dbReference>
<dbReference type="InterPro" id="IPR013120">
    <property type="entry name" value="FAR_NAD-bd"/>
</dbReference>
<evidence type="ECO:0000313" key="2">
    <source>
        <dbReference type="EMBL" id="GAA4400299.1"/>
    </source>
</evidence>
<gene>
    <name evidence="2" type="ORF">GCM10023168_08880</name>
</gene>
<dbReference type="InterPro" id="IPR050177">
    <property type="entry name" value="Lipid_A_modif_metabolic_enz"/>
</dbReference>
<sequence length="363" mass="39786">MPQLLMTGFPGFLGSALLPRLLARRPDTEAVCLVQPQHATLARSRVKELEVTDPDTTGRVRLTLGDITASGLGLDPEERARLDDVTEVWHLAAVYDLAVPPAVARRVNVDGTANLVAFSREQPGLRRFQYVSTCYVSGRHEGLFKEDALEEGQVFRNHYEQTKYDAEVLVRAAMADGLPATVYRPGIVVGDSATGETQKYDGPYFLATFLRRQPPVALVPALGDADRVRVCLVPRDFVVGAMDELSVLEQSEGRTYALVDPDPPTVREVVTTFARTLGKRVVWVPLPLGPVHTLVDRVPGAEALLGLPAEALDYFASPTTYATDHTTTDLTASGLTCPPFESYAERLLDFMRAHPEYDAHAMT</sequence>
<dbReference type="SUPFAM" id="SSF51735">
    <property type="entry name" value="NAD(P)-binding Rossmann-fold domains"/>
    <property type="match status" value="1"/>
</dbReference>
<dbReference type="Gene3D" id="3.40.50.720">
    <property type="entry name" value="NAD(P)-binding Rossmann-like Domain"/>
    <property type="match status" value="1"/>
</dbReference>
<feature type="domain" description="Thioester reductase (TE)" evidence="1">
    <location>
        <begin position="7"/>
        <end position="242"/>
    </location>
</feature>
<reference evidence="3" key="1">
    <citation type="journal article" date="2019" name="Int. J. Syst. Evol. Microbiol.">
        <title>The Global Catalogue of Microorganisms (GCM) 10K type strain sequencing project: providing services to taxonomists for standard genome sequencing and annotation.</title>
        <authorList>
            <consortium name="The Broad Institute Genomics Platform"/>
            <consortium name="The Broad Institute Genome Sequencing Center for Infectious Disease"/>
            <person name="Wu L."/>
            <person name="Ma J."/>
        </authorList>
    </citation>
    <scope>NUCLEOTIDE SEQUENCE [LARGE SCALE GENOMIC DNA]</scope>
    <source>
        <strain evidence="3">JCM 17809</strain>
    </source>
</reference>
<dbReference type="RefSeq" id="WP_345202744.1">
    <property type="nucleotide sequence ID" value="NZ_BAABGM010000004.1"/>
</dbReference>
<dbReference type="EMBL" id="BAABGM010000004">
    <property type="protein sequence ID" value="GAA4400299.1"/>
    <property type="molecule type" value="Genomic_DNA"/>
</dbReference>
<keyword evidence="3" id="KW-1185">Reference proteome</keyword>
<comment type="caution">
    <text evidence="2">The sequence shown here is derived from an EMBL/GenBank/DDBJ whole genome shotgun (WGS) entry which is preliminary data.</text>
</comment>
<name>A0ABP8K419_9MICO</name>
<protein>
    <submittedName>
        <fullName evidence="2">SDR family oxidoreductase</fullName>
    </submittedName>
</protein>
<organism evidence="2 3">
    <name type="scientific">Fodinibacter luteus</name>
    <dbReference type="NCBI Taxonomy" id="552064"/>
    <lineage>
        <taxon>Bacteria</taxon>
        <taxon>Bacillati</taxon>
        <taxon>Actinomycetota</taxon>
        <taxon>Actinomycetes</taxon>
        <taxon>Micrococcales</taxon>
        <taxon>Intrasporangiaceae</taxon>
        <taxon>Fodinibacter (ex Wang et al. 2009)</taxon>
    </lineage>
</organism>
<evidence type="ECO:0000259" key="1">
    <source>
        <dbReference type="Pfam" id="PF07993"/>
    </source>
</evidence>